<evidence type="ECO:0000313" key="2">
    <source>
        <dbReference type="Proteomes" id="UP000265325"/>
    </source>
</evidence>
<proteinExistence type="predicted"/>
<accession>A0A2P2GTP1</accession>
<sequence length="153" mass="16861">MAREKQHKTVYTAKWGDKRHLLAVAKPGDILYVIHDIGDRYVMGVGTHGYSDPQMYSVWVVVNERAYGSGNLMVIRASNTTGRGEISLSTLIHKEREIHTLQPAALRCLHDNTSVAKAHELADRVTKQHAEQVALANADKTLAGAGGGKKSWF</sequence>
<name>A0A2P2GTP1_STREW</name>
<keyword evidence="2" id="KW-1185">Reference proteome</keyword>
<evidence type="ECO:0000313" key="1">
    <source>
        <dbReference type="EMBL" id="KKZ74853.1"/>
    </source>
</evidence>
<comment type="caution">
    <text evidence="1">The sequence shown here is derived from an EMBL/GenBank/DDBJ whole genome shotgun (WGS) entry which is preliminary data.</text>
</comment>
<dbReference type="Proteomes" id="UP000265325">
    <property type="component" value="Unassembled WGS sequence"/>
</dbReference>
<gene>
    <name evidence="1" type="ORF">VO63_05220</name>
</gene>
<dbReference type="EMBL" id="LAQS01000006">
    <property type="protein sequence ID" value="KKZ74853.1"/>
    <property type="molecule type" value="Genomic_DNA"/>
</dbReference>
<organism evidence="1 2">
    <name type="scientific">Streptomyces showdoensis</name>
    <dbReference type="NCBI Taxonomy" id="68268"/>
    <lineage>
        <taxon>Bacteria</taxon>
        <taxon>Bacillati</taxon>
        <taxon>Actinomycetota</taxon>
        <taxon>Actinomycetes</taxon>
        <taxon>Kitasatosporales</taxon>
        <taxon>Streptomycetaceae</taxon>
        <taxon>Streptomyces</taxon>
    </lineage>
</organism>
<reference evidence="1 2" key="1">
    <citation type="submission" date="2015-05" db="EMBL/GenBank/DDBJ databases">
        <title>Draft Genome assembly of Streptomyces showdoensis.</title>
        <authorList>
            <person name="Thapa K.K."/>
            <person name="Metsa-Ketela M."/>
        </authorList>
    </citation>
    <scope>NUCLEOTIDE SEQUENCE [LARGE SCALE GENOMIC DNA]</scope>
    <source>
        <strain evidence="1 2">ATCC 15227</strain>
    </source>
</reference>
<dbReference type="AlphaFoldDB" id="A0A2P2GTP1"/>
<protein>
    <submittedName>
        <fullName evidence="1">Uncharacterized protein</fullName>
    </submittedName>
</protein>